<organism evidence="2">
    <name type="scientific">Coccidioides posadasii (strain RMSCC 757 / Silveira)</name>
    <name type="common">Valley fever fungus</name>
    <dbReference type="NCBI Taxonomy" id="443226"/>
    <lineage>
        <taxon>Eukaryota</taxon>
        <taxon>Fungi</taxon>
        <taxon>Dikarya</taxon>
        <taxon>Ascomycota</taxon>
        <taxon>Pezizomycotina</taxon>
        <taxon>Eurotiomycetes</taxon>
        <taxon>Eurotiomycetidae</taxon>
        <taxon>Onygenales</taxon>
        <taxon>Onygenaceae</taxon>
        <taxon>Coccidioides</taxon>
    </lineage>
</organism>
<gene>
    <name evidence="1" type="ORF">CPSG_07097</name>
</gene>
<dbReference type="HOGENOM" id="CLU_2775764_0_0_1"/>
<accession>E9DB95</accession>
<protein>
    <submittedName>
        <fullName evidence="1">Predicted protein</fullName>
    </submittedName>
</protein>
<dbReference type="AlphaFoldDB" id="E9DB95"/>
<dbReference type="Proteomes" id="UP000002497">
    <property type="component" value="Unassembled WGS sequence"/>
</dbReference>
<keyword evidence="2" id="KW-1185">Reference proteome</keyword>
<reference evidence="2" key="1">
    <citation type="journal article" date="2010" name="Genome Res.">
        <title>Population genomic sequencing of Coccidioides fungi reveals recent hybridization and transposon control.</title>
        <authorList>
            <person name="Neafsey D.E."/>
            <person name="Barker B.M."/>
            <person name="Sharpton T.J."/>
            <person name="Stajich J.E."/>
            <person name="Park D.J."/>
            <person name="Whiston E."/>
            <person name="Hung C.-Y."/>
            <person name="McMahan C."/>
            <person name="White J."/>
            <person name="Sykes S."/>
            <person name="Heiman D."/>
            <person name="Young S."/>
            <person name="Zeng Q."/>
            <person name="Abouelleil A."/>
            <person name="Aftuck L."/>
            <person name="Bessette D."/>
            <person name="Brown A."/>
            <person name="FitzGerald M."/>
            <person name="Lui A."/>
            <person name="Macdonald J.P."/>
            <person name="Priest M."/>
            <person name="Orbach M.J."/>
            <person name="Galgiani J.N."/>
            <person name="Kirkland T.N."/>
            <person name="Cole G.T."/>
            <person name="Birren B.W."/>
            <person name="Henn M.R."/>
            <person name="Taylor J.W."/>
            <person name="Rounsley S.D."/>
        </authorList>
    </citation>
    <scope>NUCLEOTIDE SEQUENCE [LARGE SCALE GENOMIC DNA]</scope>
    <source>
        <strain evidence="2">RMSCC 757 / Silveira</strain>
    </source>
</reference>
<sequence length="69" mass="7607">MPGDRLLNVSLCFIFPSSLEIGMKKLYSSGNPMCSTASTLVLYPLGLHAAGRAIKLRIYLDLLVFGIYR</sequence>
<evidence type="ECO:0000313" key="1">
    <source>
        <dbReference type="EMBL" id="EFW16047.1"/>
    </source>
</evidence>
<evidence type="ECO:0000313" key="2">
    <source>
        <dbReference type="Proteomes" id="UP000002497"/>
    </source>
</evidence>
<reference evidence="2" key="2">
    <citation type="submission" date="2010-03" db="EMBL/GenBank/DDBJ databases">
        <title>The genome sequence of Coccidioides posadasii strain Silveira.</title>
        <authorList>
            <consortium name="The Broad Institute Genome Sequencing Center for Infectious Disease"/>
            <person name="Neafsey D."/>
            <person name="Orbach M."/>
            <person name="Henn M.R."/>
            <person name="Cole G.T."/>
            <person name="Galgiani J."/>
            <person name="Gardner M.J."/>
            <person name="Kirkland T.N."/>
            <person name="Taylor J.W."/>
            <person name="Young S.K."/>
            <person name="Zeng Q."/>
            <person name="Koehrsen M."/>
            <person name="Alvarado L."/>
            <person name="Berlin A."/>
            <person name="Borenstein D."/>
            <person name="Chapman S.B."/>
            <person name="Chen Z."/>
            <person name="Engels R."/>
            <person name="Freedman E."/>
            <person name="Gellesch M."/>
            <person name="Goldberg J."/>
            <person name="Griggs A."/>
            <person name="Gujja S."/>
            <person name="Heilman E."/>
            <person name="Heiman D."/>
            <person name="Howarth C."/>
            <person name="Jen D."/>
            <person name="Larson L."/>
            <person name="Mehta T."/>
            <person name="Neiman D."/>
            <person name="Park D."/>
            <person name="Pearson M."/>
            <person name="Richards J."/>
            <person name="Roberts A."/>
            <person name="Saif S."/>
            <person name="Shea T."/>
            <person name="Shenoy N."/>
            <person name="Sisk P."/>
            <person name="Stolte C."/>
            <person name="Sykes S."/>
            <person name="Walk T."/>
            <person name="White J."/>
            <person name="Yandava C."/>
            <person name="Haas B."/>
            <person name="Nusbaum C."/>
            <person name="Birren B."/>
        </authorList>
    </citation>
    <scope>NUCLEOTIDE SEQUENCE [LARGE SCALE GENOMIC DNA]</scope>
    <source>
        <strain evidence="2">RMSCC 757 / Silveira</strain>
    </source>
</reference>
<name>E9DB95_COCPS</name>
<dbReference type="EMBL" id="GL636498">
    <property type="protein sequence ID" value="EFW16047.1"/>
    <property type="molecule type" value="Genomic_DNA"/>
</dbReference>
<proteinExistence type="predicted"/>
<dbReference type="VEuPathDB" id="FungiDB:CPSG_07097"/>